<evidence type="ECO:0000256" key="1">
    <source>
        <dbReference type="SAM" id="MobiDB-lite"/>
    </source>
</evidence>
<proteinExistence type="predicted"/>
<organism evidence="2 3">
    <name type="scientific">Hangzhou rhabdovirus 4</name>
    <dbReference type="NCBI Taxonomy" id="2905393"/>
    <lineage>
        <taxon>Viruses</taxon>
        <taxon>Riboviria</taxon>
        <taxon>Orthornavirae</taxon>
        <taxon>Negarnaviricota</taxon>
        <taxon>Haploviricotina</taxon>
        <taxon>Monjiviricetes</taxon>
        <taxon>Mononegavirales</taxon>
        <taxon>Rhabdoviridae</taxon>
        <taxon>Alpharhabdovirinae</taxon>
        <taxon>Sigmavirus</taxon>
        <taxon>Sigmavirus hangzhou</taxon>
    </lineage>
</organism>
<dbReference type="Proteomes" id="UP001184370">
    <property type="component" value="Segment"/>
</dbReference>
<name>A0A8K1XB52_9RHAB</name>
<reference evidence="2" key="1">
    <citation type="submission" date="2021-05" db="EMBL/GenBank/DDBJ databases">
        <authorList>
            <person name="Feng G."/>
        </authorList>
    </citation>
    <scope>NUCLEOTIDE SEQUENCE</scope>
    <source>
        <strain evidence="2">YSP1FY156</strain>
    </source>
</reference>
<sequence length="287" mass="31331">MPETVGNPSVPTQADLSGSSSISDQIGPTESFEIPTTCTKINKGMNLDAASGKLEGQLGDIEDFLEDTPSQGPVPSSIPPSNEEDSDSDESRVSIEPDGADSLSSDPEAKEERLGRVIDRKKTRSVGTVIFHFVEYPESCRAILKTHLEIMIDLINDGRRLILSEHGVVVIPGPADEVASSSAQVQKVNDLTNNSPEVQPESQELLNHEQLLLDLAKGVVFKSKTKTCNVGISMKTSWVRPEKIVELGLKYPKLTPVELLLRVGGTHTKSLYGFYDMTCYHVKKQQD</sequence>
<accession>A0A8K1XB52</accession>
<feature type="region of interest" description="Disordered" evidence="1">
    <location>
        <begin position="53"/>
        <end position="114"/>
    </location>
</feature>
<feature type="region of interest" description="Disordered" evidence="1">
    <location>
        <begin position="1"/>
        <end position="34"/>
    </location>
</feature>
<keyword evidence="3" id="KW-1185">Reference proteome</keyword>
<dbReference type="EMBL" id="MZ209737">
    <property type="protein sequence ID" value="UHK03246.1"/>
    <property type="molecule type" value="Viral_cRNA"/>
</dbReference>
<protein>
    <submittedName>
        <fullName evidence="2">Uncharacterized protein</fullName>
    </submittedName>
</protein>
<gene>
    <name evidence="2" type="ORF">FuRV4_gp2</name>
</gene>
<evidence type="ECO:0000313" key="2">
    <source>
        <dbReference type="EMBL" id="UHK03246.1"/>
    </source>
</evidence>
<evidence type="ECO:0000313" key="3">
    <source>
        <dbReference type="Proteomes" id="UP001184370"/>
    </source>
</evidence>